<dbReference type="EMBL" id="BQNB010010414">
    <property type="protein sequence ID" value="GJS76978.1"/>
    <property type="molecule type" value="Genomic_DNA"/>
</dbReference>
<keyword evidence="2" id="KW-1185">Reference proteome</keyword>
<sequence>MHMLTKPQVFYDDTHKQALGYQNPFYLKKAQRIKPTLYDGVVISRKHDVISVVDSEETLILAEESRSKMIAKQNDLILQEEKVNISPINYLELNKLSKYFGKYFVPQKELSAEQARWLPISNPISKQLVVPPTPVKIEVPSELPKYKESFQNNKSCSNLDALALNELFVINDLKAQLQAKKSSISKLRAHIATLKGKNVCDNNEPVNNANVIAPGRFRLDLEPLSHKLKNNREAHEDYLKGTY</sequence>
<evidence type="ECO:0000313" key="1">
    <source>
        <dbReference type="EMBL" id="GJS76978.1"/>
    </source>
</evidence>
<organism evidence="1 2">
    <name type="scientific">Tanacetum coccineum</name>
    <dbReference type="NCBI Taxonomy" id="301880"/>
    <lineage>
        <taxon>Eukaryota</taxon>
        <taxon>Viridiplantae</taxon>
        <taxon>Streptophyta</taxon>
        <taxon>Embryophyta</taxon>
        <taxon>Tracheophyta</taxon>
        <taxon>Spermatophyta</taxon>
        <taxon>Magnoliopsida</taxon>
        <taxon>eudicotyledons</taxon>
        <taxon>Gunneridae</taxon>
        <taxon>Pentapetalae</taxon>
        <taxon>asterids</taxon>
        <taxon>campanulids</taxon>
        <taxon>Asterales</taxon>
        <taxon>Asteraceae</taxon>
        <taxon>Asteroideae</taxon>
        <taxon>Anthemideae</taxon>
        <taxon>Anthemidinae</taxon>
        <taxon>Tanacetum</taxon>
    </lineage>
</organism>
<proteinExistence type="predicted"/>
<name>A0ABQ4YGS9_9ASTR</name>
<reference evidence="1" key="1">
    <citation type="journal article" date="2022" name="Int. J. Mol. Sci.">
        <title>Draft Genome of Tanacetum Coccineum: Genomic Comparison of Closely Related Tanacetum-Family Plants.</title>
        <authorList>
            <person name="Yamashiro T."/>
            <person name="Shiraishi A."/>
            <person name="Nakayama K."/>
            <person name="Satake H."/>
        </authorList>
    </citation>
    <scope>NUCLEOTIDE SEQUENCE</scope>
</reference>
<evidence type="ECO:0000313" key="2">
    <source>
        <dbReference type="Proteomes" id="UP001151760"/>
    </source>
</evidence>
<accession>A0ABQ4YGS9</accession>
<gene>
    <name evidence="1" type="ORF">Tco_0726859</name>
</gene>
<comment type="caution">
    <text evidence="1">The sequence shown here is derived from an EMBL/GenBank/DDBJ whole genome shotgun (WGS) entry which is preliminary data.</text>
</comment>
<reference evidence="1" key="2">
    <citation type="submission" date="2022-01" db="EMBL/GenBank/DDBJ databases">
        <authorList>
            <person name="Yamashiro T."/>
            <person name="Shiraishi A."/>
            <person name="Satake H."/>
            <person name="Nakayama K."/>
        </authorList>
    </citation>
    <scope>NUCLEOTIDE SEQUENCE</scope>
</reference>
<protein>
    <submittedName>
        <fullName evidence="1">Uncharacterized protein</fullName>
    </submittedName>
</protein>
<dbReference type="Proteomes" id="UP001151760">
    <property type="component" value="Unassembled WGS sequence"/>
</dbReference>